<protein>
    <submittedName>
        <fullName evidence="1">Uncharacterized protein</fullName>
    </submittedName>
</protein>
<feature type="non-terminal residue" evidence="1">
    <location>
        <position position="81"/>
    </location>
</feature>
<accession>A0A2P5EHE0</accession>
<name>A0A2P5EHE0_TREOI</name>
<proteinExistence type="predicted"/>
<keyword evidence="2" id="KW-1185">Reference proteome</keyword>
<comment type="caution">
    <text evidence="1">The sequence shown here is derived from an EMBL/GenBank/DDBJ whole genome shotgun (WGS) entry which is preliminary data.</text>
</comment>
<dbReference type="EMBL" id="JXTC01000154">
    <property type="protein sequence ID" value="PON84960.1"/>
    <property type="molecule type" value="Genomic_DNA"/>
</dbReference>
<evidence type="ECO:0000313" key="1">
    <source>
        <dbReference type="EMBL" id="PON84960.1"/>
    </source>
</evidence>
<evidence type="ECO:0000313" key="2">
    <source>
        <dbReference type="Proteomes" id="UP000237000"/>
    </source>
</evidence>
<dbReference type="InParanoid" id="A0A2P5EHE0"/>
<dbReference type="AlphaFoldDB" id="A0A2P5EHE0"/>
<gene>
    <name evidence="1" type="ORF">TorRG33x02_192120</name>
</gene>
<reference evidence="2" key="1">
    <citation type="submission" date="2016-06" db="EMBL/GenBank/DDBJ databases">
        <title>Parallel loss of symbiosis genes in relatives of nitrogen-fixing non-legume Parasponia.</title>
        <authorList>
            <person name="Van Velzen R."/>
            <person name="Holmer R."/>
            <person name="Bu F."/>
            <person name="Rutten L."/>
            <person name="Van Zeijl A."/>
            <person name="Liu W."/>
            <person name="Santuari L."/>
            <person name="Cao Q."/>
            <person name="Sharma T."/>
            <person name="Shen D."/>
            <person name="Roswanjaya Y."/>
            <person name="Wardhani T."/>
            <person name="Kalhor M.S."/>
            <person name="Jansen J."/>
            <person name="Van den Hoogen J."/>
            <person name="Gungor B."/>
            <person name="Hartog M."/>
            <person name="Hontelez J."/>
            <person name="Verver J."/>
            <person name="Yang W.-C."/>
            <person name="Schijlen E."/>
            <person name="Repin R."/>
            <person name="Schilthuizen M."/>
            <person name="Schranz E."/>
            <person name="Heidstra R."/>
            <person name="Miyata K."/>
            <person name="Fedorova E."/>
            <person name="Kohlen W."/>
            <person name="Bisseling T."/>
            <person name="Smit S."/>
            <person name="Geurts R."/>
        </authorList>
    </citation>
    <scope>NUCLEOTIDE SEQUENCE [LARGE SCALE GENOMIC DNA]</scope>
    <source>
        <strain evidence="2">cv. RG33-2</strain>
    </source>
</reference>
<organism evidence="1 2">
    <name type="scientific">Trema orientale</name>
    <name type="common">Charcoal tree</name>
    <name type="synonym">Celtis orientalis</name>
    <dbReference type="NCBI Taxonomy" id="63057"/>
    <lineage>
        <taxon>Eukaryota</taxon>
        <taxon>Viridiplantae</taxon>
        <taxon>Streptophyta</taxon>
        <taxon>Embryophyta</taxon>
        <taxon>Tracheophyta</taxon>
        <taxon>Spermatophyta</taxon>
        <taxon>Magnoliopsida</taxon>
        <taxon>eudicotyledons</taxon>
        <taxon>Gunneridae</taxon>
        <taxon>Pentapetalae</taxon>
        <taxon>rosids</taxon>
        <taxon>fabids</taxon>
        <taxon>Rosales</taxon>
        <taxon>Cannabaceae</taxon>
        <taxon>Trema</taxon>
    </lineage>
</organism>
<sequence>MAPKKNLLKRAGEDMKMIAELISYTKSMSERMYELGITEDGEYLKELAEECQSIVVSATKALENFHKNFRTEEELKSLKTT</sequence>
<dbReference type="Proteomes" id="UP000237000">
    <property type="component" value="Unassembled WGS sequence"/>
</dbReference>